<reference evidence="2 3" key="1">
    <citation type="submission" date="2022-10" db="EMBL/GenBank/DDBJ databases">
        <title>Luteolibacter arcticus strain CCTCC AB 2014275, whole genome shotgun sequencing project.</title>
        <authorList>
            <person name="Zhao G."/>
            <person name="Shen L."/>
        </authorList>
    </citation>
    <scope>NUCLEOTIDE SEQUENCE [LARGE SCALE GENOMIC DNA]</scope>
    <source>
        <strain evidence="2 3">CCTCC AB 2014275</strain>
    </source>
</reference>
<feature type="coiled-coil region" evidence="1">
    <location>
        <begin position="436"/>
        <end position="492"/>
    </location>
</feature>
<evidence type="ECO:0008006" key="4">
    <source>
        <dbReference type="Google" id="ProtNLM"/>
    </source>
</evidence>
<keyword evidence="3" id="KW-1185">Reference proteome</keyword>
<dbReference type="RefSeq" id="WP_264485436.1">
    <property type="nucleotide sequence ID" value="NZ_JAPDDT010000001.1"/>
</dbReference>
<protein>
    <recommendedName>
        <fullName evidence="4">Bacteriophage tail tape measure N-terminal domain-containing protein</fullName>
    </recommendedName>
</protein>
<organism evidence="2 3">
    <name type="scientific">Luteolibacter arcticus</name>
    <dbReference type="NCBI Taxonomy" id="1581411"/>
    <lineage>
        <taxon>Bacteria</taxon>
        <taxon>Pseudomonadati</taxon>
        <taxon>Verrucomicrobiota</taxon>
        <taxon>Verrucomicrobiia</taxon>
        <taxon>Verrucomicrobiales</taxon>
        <taxon>Verrucomicrobiaceae</taxon>
        <taxon>Luteolibacter</taxon>
    </lineage>
</organism>
<keyword evidence="1" id="KW-0175">Coiled coil</keyword>
<gene>
    <name evidence="2" type="ORF">OKA05_02110</name>
</gene>
<accession>A0ABT3GCG3</accession>
<name>A0ABT3GCG3_9BACT</name>
<sequence length="632" mass="67851">MAGITITLGGNFAFLNQLQAKVAETAAKIKNGFAERVGHRMFDELIATAQRMPEAIKYSIDAASDLGETVSKVGVIFGENKDIIMSWSETSAEALGLAGQEALAAAADYGNLFNAMGLGQAQVTTMSTRMVNLAADLASFNNTSVPEAIQAIGAALRGESEPIRRYGVLLDDATLKAEAMTQGIFDGKGSLEPATRAMAAYSLILEQTSAAQGDFAKTSDGLANSQRTIQAQFENMAATLGTELLPVAEDFANWIKDLDISTASQDIARMISQLSSLASKMAELGMKAARSGPGLDIAFKARLAMDHFLPSSTGPKEESEDRKQAKVAAMEANNARLMEAKATEKAADAYDKAKEKYQQALTQADKARFDALPLEAKIEDLNAAEQKLRETFNSAIKTNFAGTSGEDIAAMIQREQAKGHGSAAGNTESLKIATELMGIEEKRAALLKEQSKTQEEANKKRAAAVAEYDNELTMIRAQVEGNREKVAQLEREAEVRKRIADLTDAGIDPGEAARRAEALVAAGEQLKLAEKQRANKEAMADAESIANGTEGNKMDSNEDFLSKLREIRGKMDGATYQPGITAVDSMQRIGGGGGFAGVDSTIAYQRTQTDLQREMVRLLGDMRDFQNRTPLD</sequence>
<dbReference type="Proteomes" id="UP001320876">
    <property type="component" value="Unassembled WGS sequence"/>
</dbReference>
<evidence type="ECO:0000256" key="1">
    <source>
        <dbReference type="SAM" id="Coils"/>
    </source>
</evidence>
<dbReference type="EMBL" id="JAPDDT010000001">
    <property type="protein sequence ID" value="MCW1921327.1"/>
    <property type="molecule type" value="Genomic_DNA"/>
</dbReference>
<evidence type="ECO:0000313" key="2">
    <source>
        <dbReference type="EMBL" id="MCW1921327.1"/>
    </source>
</evidence>
<evidence type="ECO:0000313" key="3">
    <source>
        <dbReference type="Proteomes" id="UP001320876"/>
    </source>
</evidence>
<proteinExistence type="predicted"/>
<comment type="caution">
    <text evidence="2">The sequence shown here is derived from an EMBL/GenBank/DDBJ whole genome shotgun (WGS) entry which is preliminary data.</text>
</comment>
<feature type="coiled-coil region" evidence="1">
    <location>
        <begin position="320"/>
        <end position="394"/>
    </location>
</feature>